<feature type="signal peptide" evidence="1">
    <location>
        <begin position="1"/>
        <end position="27"/>
    </location>
</feature>
<name>A0ABN7MBL8_9BACT</name>
<dbReference type="InterPro" id="IPR021957">
    <property type="entry name" value="DUF3574"/>
</dbReference>
<reference evidence="2 3" key="1">
    <citation type="submission" date="2021-02" db="EMBL/GenBank/DDBJ databases">
        <authorList>
            <person name="Han P."/>
        </authorList>
    </citation>
    <scope>NUCLEOTIDE SEQUENCE [LARGE SCALE GENOMIC DNA]</scope>
    <source>
        <strain evidence="2">Candidatus Nitrospira sp. ZN2</strain>
    </source>
</reference>
<evidence type="ECO:0000313" key="3">
    <source>
        <dbReference type="Proteomes" id="UP000675880"/>
    </source>
</evidence>
<gene>
    <name evidence="2" type="ORF">NSPZN2_50276</name>
</gene>
<dbReference type="PROSITE" id="PS51257">
    <property type="entry name" value="PROKAR_LIPOPROTEIN"/>
    <property type="match status" value="1"/>
</dbReference>
<comment type="caution">
    <text evidence="2">The sequence shown here is derived from an EMBL/GenBank/DDBJ whole genome shotgun (WGS) entry which is preliminary data.</text>
</comment>
<dbReference type="EMBL" id="CAJNBJ010000018">
    <property type="protein sequence ID" value="CAE6789529.1"/>
    <property type="molecule type" value="Genomic_DNA"/>
</dbReference>
<dbReference type="Pfam" id="PF12098">
    <property type="entry name" value="DUF3574"/>
    <property type="match status" value="1"/>
</dbReference>
<protein>
    <recommendedName>
        <fullName evidence="4">Lipoprotein</fullName>
    </recommendedName>
</protein>
<feature type="chain" id="PRO_5047475706" description="Lipoprotein" evidence="1">
    <location>
        <begin position="28"/>
        <end position="140"/>
    </location>
</feature>
<sequence>MLARHPIIQASLWHLLIALLMSGCASSAPICLPGTHPIVLDSLYFGTAKPDGIVTDQEWTSFLNDTVSGEFPEGLTFWIAQGRWKNATGSVATEISHVLQLAHDGSQERERGLQRIIRTYKSRFRQDAVMRIRSQVCRSL</sequence>
<keyword evidence="3" id="KW-1185">Reference proteome</keyword>
<keyword evidence="1" id="KW-0732">Signal</keyword>
<evidence type="ECO:0000313" key="2">
    <source>
        <dbReference type="EMBL" id="CAE6789529.1"/>
    </source>
</evidence>
<dbReference type="Proteomes" id="UP000675880">
    <property type="component" value="Unassembled WGS sequence"/>
</dbReference>
<accession>A0ABN7MBL8</accession>
<proteinExistence type="predicted"/>
<evidence type="ECO:0000256" key="1">
    <source>
        <dbReference type="SAM" id="SignalP"/>
    </source>
</evidence>
<evidence type="ECO:0008006" key="4">
    <source>
        <dbReference type="Google" id="ProtNLM"/>
    </source>
</evidence>
<organism evidence="2 3">
    <name type="scientific">Nitrospira defluvii</name>
    <dbReference type="NCBI Taxonomy" id="330214"/>
    <lineage>
        <taxon>Bacteria</taxon>
        <taxon>Pseudomonadati</taxon>
        <taxon>Nitrospirota</taxon>
        <taxon>Nitrospiria</taxon>
        <taxon>Nitrospirales</taxon>
        <taxon>Nitrospiraceae</taxon>
        <taxon>Nitrospira</taxon>
    </lineage>
</organism>